<accession>A0A8H4L8K6</accession>
<dbReference type="InterPro" id="IPR017665">
    <property type="entry name" value="Guanylate_kinase"/>
</dbReference>
<dbReference type="Proteomes" id="UP000554235">
    <property type="component" value="Unassembled WGS sequence"/>
</dbReference>
<dbReference type="FunFam" id="3.40.50.300:FF:000776">
    <property type="entry name" value="Guanylate kinase 2"/>
    <property type="match status" value="1"/>
</dbReference>
<dbReference type="GO" id="GO:0005524">
    <property type="term" value="F:ATP binding"/>
    <property type="evidence" value="ECO:0007669"/>
    <property type="project" value="UniProtKB-KW"/>
</dbReference>
<keyword evidence="4" id="KW-0808">Transferase</keyword>
<dbReference type="PANTHER" id="PTHR23117">
    <property type="entry name" value="GUANYLATE KINASE-RELATED"/>
    <property type="match status" value="1"/>
</dbReference>
<dbReference type="SMART" id="SM00072">
    <property type="entry name" value="GuKc"/>
    <property type="match status" value="1"/>
</dbReference>
<dbReference type="InterPro" id="IPR008144">
    <property type="entry name" value="Guanylate_kin-like_dom"/>
</dbReference>
<evidence type="ECO:0000256" key="3">
    <source>
        <dbReference type="ARBA" id="ARBA00016296"/>
    </source>
</evidence>
<dbReference type="CDD" id="cd00071">
    <property type="entry name" value="GMPK"/>
    <property type="match status" value="1"/>
</dbReference>
<feature type="domain" description="Guanylate kinase-like" evidence="9">
    <location>
        <begin position="10"/>
        <end position="193"/>
    </location>
</feature>
<name>A0A8H4L8K6_9HYPO</name>
<evidence type="ECO:0000256" key="7">
    <source>
        <dbReference type="ARBA" id="ARBA00022840"/>
    </source>
</evidence>
<gene>
    <name evidence="10" type="ORF">FALBO_9872</name>
</gene>
<evidence type="ECO:0000256" key="5">
    <source>
        <dbReference type="ARBA" id="ARBA00022741"/>
    </source>
</evidence>
<evidence type="ECO:0000256" key="4">
    <source>
        <dbReference type="ARBA" id="ARBA00022679"/>
    </source>
</evidence>
<dbReference type="InterPro" id="IPR008145">
    <property type="entry name" value="GK/Ca_channel_bsu"/>
</dbReference>
<dbReference type="InterPro" id="IPR027417">
    <property type="entry name" value="P-loop_NTPase"/>
</dbReference>
<evidence type="ECO:0000313" key="11">
    <source>
        <dbReference type="Proteomes" id="UP000554235"/>
    </source>
</evidence>
<dbReference type="GO" id="GO:0004385">
    <property type="term" value="F:GMP kinase activity"/>
    <property type="evidence" value="ECO:0007669"/>
    <property type="project" value="UniProtKB-EC"/>
</dbReference>
<evidence type="ECO:0000256" key="1">
    <source>
        <dbReference type="ARBA" id="ARBA00005790"/>
    </source>
</evidence>
<dbReference type="SUPFAM" id="SSF52540">
    <property type="entry name" value="P-loop containing nucleoside triphosphate hydrolases"/>
    <property type="match status" value="1"/>
</dbReference>
<evidence type="ECO:0000256" key="6">
    <source>
        <dbReference type="ARBA" id="ARBA00022777"/>
    </source>
</evidence>
<dbReference type="Pfam" id="PF00625">
    <property type="entry name" value="Guanylate_kin"/>
    <property type="match status" value="1"/>
</dbReference>
<dbReference type="NCBIfam" id="TIGR03263">
    <property type="entry name" value="guanyl_kin"/>
    <property type="match status" value="1"/>
</dbReference>
<keyword evidence="7" id="KW-0067">ATP-binding</keyword>
<organism evidence="10 11">
    <name type="scientific">Fusarium albosuccineum</name>
    <dbReference type="NCBI Taxonomy" id="1237068"/>
    <lineage>
        <taxon>Eukaryota</taxon>
        <taxon>Fungi</taxon>
        <taxon>Dikarya</taxon>
        <taxon>Ascomycota</taxon>
        <taxon>Pezizomycotina</taxon>
        <taxon>Sordariomycetes</taxon>
        <taxon>Hypocreomycetidae</taxon>
        <taxon>Hypocreales</taxon>
        <taxon>Nectriaceae</taxon>
        <taxon>Fusarium</taxon>
        <taxon>Fusarium decemcellulare species complex</taxon>
    </lineage>
</organism>
<dbReference type="Gene3D" id="3.40.50.300">
    <property type="entry name" value="P-loop containing nucleotide triphosphate hydrolases"/>
    <property type="match status" value="1"/>
</dbReference>
<dbReference type="EMBL" id="JAADYS010001386">
    <property type="protein sequence ID" value="KAF4463309.1"/>
    <property type="molecule type" value="Genomic_DNA"/>
</dbReference>
<keyword evidence="5" id="KW-0547">Nucleotide-binding</keyword>
<dbReference type="AlphaFoldDB" id="A0A8H4L8K6"/>
<proteinExistence type="inferred from homology"/>
<comment type="caution">
    <text evidence="10">The sequence shown here is derived from an EMBL/GenBank/DDBJ whole genome shotgun (WGS) entry which is preliminary data.</text>
</comment>
<comment type="similarity">
    <text evidence="1">Belongs to the guanylate kinase family.</text>
</comment>
<dbReference type="InterPro" id="IPR020590">
    <property type="entry name" value="Guanylate_kinase_CS"/>
</dbReference>
<dbReference type="GO" id="GO:0005829">
    <property type="term" value="C:cytosol"/>
    <property type="evidence" value="ECO:0007669"/>
    <property type="project" value="TreeGrafter"/>
</dbReference>
<evidence type="ECO:0000256" key="2">
    <source>
        <dbReference type="ARBA" id="ARBA00012961"/>
    </source>
</evidence>
<dbReference type="OrthoDB" id="6334211at2759"/>
<keyword evidence="6 10" id="KW-0418">Kinase</keyword>
<sequence length="197" mass="21802">MSSTSMQRSSRPIIISGPSGVGKGTLIDKLRVARPNKIATTVSHTTRKPRPGETEGVDYFFKSVPEFASLTDAGAFIEHTYFGGDHYGTSKQTIADRMRSGLTVILDIEMEGVKSIKTSSNLEARYIFIKPPSLSALEARLRRRGTEDEASIQKRLARARAELEYAATPGVHHLIIVNDDLERAYKELEEFVFGEVA</sequence>
<reference evidence="10 11" key="1">
    <citation type="submission" date="2020-01" db="EMBL/GenBank/DDBJ databases">
        <title>Identification and distribution of gene clusters putatively required for synthesis of sphingolipid metabolism inhibitors in phylogenetically diverse species of the filamentous fungus Fusarium.</title>
        <authorList>
            <person name="Kim H.-S."/>
            <person name="Busman M."/>
            <person name="Brown D.W."/>
            <person name="Divon H."/>
            <person name="Uhlig S."/>
            <person name="Proctor R.H."/>
        </authorList>
    </citation>
    <scope>NUCLEOTIDE SEQUENCE [LARGE SCALE GENOMIC DNA]</scope>
    <source>
        <strain evidence="10 11">NRRL 20459</strain>
    </source>
</reference>
<protein>
    <recommendedName>
        <fullName evidence="3">Guanylate kinase</fullName>
        <ecNumber evidence="2">2.7.4.8</ecNumber>
    </recommendedName>
    <alternativeName>
        <fullName evidence="8">GMP kinase</fullName>
    </alternativeName>
</protein>
<evidence type="ECO:0000256" key="8">
    <source>
        <dbReference type="ARBA" id="ARBA00030128"/>
    </source>
</evidence>
<dbReference type="EC" id="2.7.4.8" evidence="2"/>
<dbReference type="PANTHER" id="PTHR23117:SF13">
    <property type="entry name" value="GUANYLATE KINASE"/>
    <property type="match status" value="1"/>
</dbReference>
<evidence type="ECO:0000313" key="10">
    <source>
        <dbReference type="EMBL" id="KAF4463309.1"/>
    </source>
</evidence>
<dbReference type="PROSITE" id="PS50052">
    <property type="entry name" value="GUANYLATE_KINASE_2"/>
    <property type="match status" value="1"/>
</dbReference>
<dbReference type="PROSITE" id="PS00856">
    <property type="entry name" value="GUANYLATE_KINASE_1"/>
    <property type="match status" value="1"/>
</dbReference>
<keyword evidence="11" id="KW-1185">Reference proteome</keyword>
<evidence type="ECO:0000259" key="9">
    <source>
        <dbReference type="PROSITE" id="PS50052"/>
    </source>
</evidence>